<dbReference type="Pfam" id="PF00931">
    <property type="entry name" value="NB-ARC"/>
    <property type="match status" value="1"/>
</dbReference>
<evidence type="ECO:0000259" key="4">
    <source>
        <dbReference type="Pfam" id="PF23247"/>
    </source>
</evidence>
<dbReference type="OMA" id="WISHANC"/>
<dbReference type="PANTHER" id="PTHR33463">
    <property type="entry name" value="NB-ARC DOMAIN-CONTAINING PROTEIN-RELATED"/>
    <property type="match status" value="1"/>
</dbReference>
<dbReference type="Pfam" id="PF23247">
    <property type="entry name" value="LRR_RPS2"/>
    <property type="match status" value="1"/>
</dbReference>
<dbReference type="AlphaFoldDB" id="A0A7N2MW71"/>
<dbReference type="InterPro" id="IPR002182">
    <property type="entry name" value="NB-ARC"/>
</dbReference>
<evidence type="ECO:0000313" key="5">
    <source>
        <dbReference type="EnsemblPlants" id="QL11p008972:mrna"/>
    </source>
</evidence>
<reference evidence="5 6" key="1">
    <citation type="journal article" date="2016" name="G3 (Bethesda)">
        <title>First Draft Assembly and Annotation of the Genome of a California Endemic Oak Quercus lobata Nee (Fagaceae).</title>
        <authorList>
            <person name="Sork V.L."/>
            <person name="Fitz-Gibbon S.T."/>
            <person name="Puiu D."/>
            <person name="Crepeau M."/>
            <person name="Gugger P.F."/>
            <person name="Sherman R."/>
            <person name="Stevens K."/>
            <person name="Langley C.H."/>
            <person name="Pellegrini M."/>
            <person name="Salzberg S.L."/>
        </authorList>
    </citation>
    <scope>NUCLEOTIDE SEQUENCE [LARGE SCALE GENOMIC DNA]</scope>
    <source>
        <strain evidence="5 6">cv. SW786</strain>
    </source>
</reference>
<dbReference type="InterPro" id="IPR050905">
    <property type="entry name" value="Plant_NBS-LRR"/>
</dbReference>
<evidence type="ECO:0000313" key="6">
    <source>
        <dbReference type="Proteomes" id="UP000594261"/>
    </source>
</evidence>
<feature type="domain" description="NB-ARC" evidence="3">
    <location>
        <begin position="116"/>
        <end position="176"/>
    </location>
</feature>
<dbReference type="PROSITE" id="PS51450">
    <property type="entry name" value="LRR"/>
    <property type="match status" value="1"/>
</dbReference>
<proteinExistence type="inferred from homology"/>
<dbReference type="InterPro" id="IPR057135">
    <property type="entry name" value="At4g27190-like_LRR"/>
</dbReference>
<evidence type="ECO:0008006" key="7">
    <source>
        <dbReference type="Google" id="ProtNLM"/>
    </source>
</evidence>
<organism evidence="5 6">
    <name type="scientific">Quercus lobata</name>
    <name type="common">Valley oak</name>
    <dbReference type="NCBI Taxonomy" id="97700"/>
    <lineage>
        <taxon>Eukaryota</taxon>
        <taxon>Viridiplantae</taxon>
        <taxon>Streptophyta</taxon>
        <taxon>Embryophyta</taxon>
        <taxon>Tracheophyta</taxon>
        <taxon>Spermatophyta</taxon>
        <taxon>Magnoliopsida</taxon>
        <taxon>eudicotyledons</taxon>
        <taxon>Gunneridae</taxon>
        <taxon>Pentapetalae</taxon>
        <taxon>rosids</taxon>
        <taxon>fabids</taxon>
        <taxon>Fagales</taxon>
        <taxon>Fagaceae</taxon>
        <taxon>Quercus</taxon>
    </lineage>
</organism>
<dbReference type="EnsemblPlants" id="QL11p008972:mrna">
    <property type="protein sequence ID" value="QL11p008972:mrna"/>
    <property type="gene ID" value="QL11p008972"/>
</dbReference>
<dbReference type="PRINTS" id="PR00364">
    <property type="entry name" value="DISEASERSIST"/>
</dbReference>
<keyword evidence="6" id="KW-1185">Reference proteome</keyword>
<feature type="domain" description="Disease resistance protein At4g27190-like leucine-rich repeats" evidence="4">
    <location>
        <begin position="544"/>
        <end position="676"/>
    </location>
</feature>
<sequence>MVLDVNLLVEQAKSRGEEIKNQVQDWVGRANKKFTEVQDLEKKIPADHRCSCIFCSPDWFSRYQLSKKASSIAKEIGVICGDKNFDDVSLPPPIPEPSPSQPPAPAGHFMSFESTQNTMEDVLKALKDVNNFNIVGVHGMGGVGKTTMVKQVAEKVIREDLFHRVVMATLSQNVAREFQGLPLALVSVAKVLGDKDEEEWEKAARRLKMSVSPNPDHEQKVIECLKLSYDYLRDQGAKLCFFMCCLFPEDHNISKCWQEKSSVFLADAGSGREEWPRPTLEDGFESYTAVSVMFNNIERLPYELIESLPPSIGLLQNLCTLYMDRCKSKDISIFGGLKKLEILSLRKSRIGSIPKELAELSELRMLDMTSCLHMETISPQIISRLQVLEELYLHGSFCQWGGRVEGTSDESNAILEEVINLPRLTILKVDIVDVNCLPLNVNSTPNWKKFDICISRSYFNRQVNEHLSKLNRVPTRTLFIDATMNKLPDWFFEAVTKKAEMLIYSSCDDLIEILTMYNRARLFSLKALHVEQCHNIGCLIPLPEEICVGELLPGPFERLKFLKVHQCRSLENSLLQSNMIQRLHNLEMLNVTGNNIKELFGFEGLQEGPHHLRSLKELRLDNLSKLVSIWKGPAQPPYFSNVKIVIVIKCSKLKYVFSHTMSQGLSQLEELWVEDCSDLEEIIQEDGGITMDKIILPQLKCPLLEHLHVRHCPKFRRPEFHSSKQVQFDNERHYNILKKSQASCVNLFQCLMYF</sequence>
<dbReference type="Gramene" id="QL11p008972:mrna">
    <property type="protein sequence ID" value="QL11p008972:mrna"/>
    <property type="gene ID" value="QL11p008972"/>
</dbReference>
<dbReference type="Gene3D" id="3.80.10.10">
    <property type="entry name" value="Ribonuclease Inhibitor"/>
    <property type="match status" value="2"/>
</dbReference>
<name>A0A7N2MW71_QUELO</name>
<protein>
    <recommendedName>
        <fullName evidence="7">NB-ARC domain-containing protein</fullName>
    </recommendedName>
</protein>
<dbReference type="EMBL" id="LRBV02000011">
    <property type="status" value="NOT_ANNOTATED_CDS"/>
    <property type="molecule type" value="Genomic_DNA"/>
</dbReference>
<dbReference type="GO" id="GO:0043531">
    <property type="term" value="F:ADP binding"/>
    <property type="evidence" value="ECO:0007669"/>
    <property type="project" value="InterPro"/>
</dbReference>
<dbReference type="SUPFAM" id="SSF52058">
    <property type="entry name" value="L domain-like"/>
    <property type="match status" value="1"/>
</dbReference>
<dbReference type="SUPFAM" id="SSF52540">
    <property type="entry name" value="P-loop containing nucleoside triphosphate hydrolases"/>
    <property type="match status" value="2"/>
</dbReference>
<dbReference type="Gene3D" id="3.40.50.300">
    <property type="entry name" value="P-loop containing nucleotide triphosphate hydrolases"/>
    <property type="match status" value="1"/>
</dbReference>
<dbReference type="InterPro" id="IPR032675">
    <property type="entry name" value="LRR_dom_sf"/>
</dbReference>
<dbReference type="InParanoid" id="A0A7N2MW71"/>
<dbReference type="InterPro" id="IPR001611">
    <property type="entry name" value="Leu-rich_rpt"/>
</dbReference>
<evidence type="ECO:0000259" key="3">
    <source>
        <dbReference type="Pfam" id="PF00931"/>
    </source>
</evidence>
<dbReference type="PANTHER" id="PTHR33463:SF218">
    <property type="entry name" value="DISEASE RESISTANCE PROTEIN RPS2-LIKE"/>
    <property type="match status" value="1"/>
</dbReference>
<keyword evidence="2" id="KW-0611">Plant defense</keyword>
<dbReference type="InterPro" id="IPR027417">
    <property type="entry name" value="P-loop_NTPase"/>
</dbReference>
<dbReference type="Proteomes" id="UP000594261">
    <property type="component" value="Chromosome 11"/>
</dbReference>
<comment type="similarity">
    <text evidence="1">Belongs to the disease resistance NB-LRR family.</text>
</comment>
<accession>A0A7N2MW71</accession>
<evidence type="ECO:0000256" key="2">
    <source>
        <dbReference type="ARBA" id="ARBA00022821"/>
    </source>
</evidence>
<evidence type="ECO:0000256" key="1">
    <source>
        <dbReference type="ARBA" id="ARBA00008894"/>
    </source>
</evidence>
<reference evidence="5" key="2">
    <citation type="submission" date="2021-01" db="UniProtKB">
        <authorList>
            <consortium name="EnsemblPlants"/>
        </authorList>
    </citation>
    <scope>IDENTIFICATION</scope>
</reference>